<sequence>MLSTREKNIYFISQVSGNTYYTVAFNGVLTLFLLKIGVKEGLLGFLSVIPFIVGIGSFLLVPWVGRNYTRIMRPVSYVLIILAFLLLPLFLISERIGYRASILYYATFVFLFWTGTQISSLAWFPVVHLWVPEDERGRFFGTLRFTSTIVGFGFLRLSSYMLGIDPTYMDFFNVMLVVSIFALIWPVALSKVPMPSPEFEEQEKVNFFSVFRDIFSDRERNIYFWFYFLWNLAAYTVAPFIVPFYKMVLNLPASFCIFVNSISVLGMGGLAFIWGKVNDFRGSRFVLFFSFILASIYYLLMAHIHLFPAEGIKRALIFTSLVGGIAGGGQLMGDTTRRLMIAPEKNRVGFFSYLSVFGGQLPALIVPPITGPFIEAHKNFHIGSYGIYQIFFLSLAVLYLMILGLILKMKPIKEKPVGEIFRDVITENLMKLRDLIASPP</sequence>
<dbReference type="PANTHER" id="PTHR23526">
    <property type="entry name" value="INTEGRAL MEMBRANE TRANSPORT PROTEIN-RELATED"/>
    <property type="match status" value="1"/>
</dbReference>
<dbReference type="SUPFAM" id="SSF103473">
    <property type="entry name" value="MFS general substrate transporter"/>
    <property type="match status" value="1"/>
</dbReference>
<feature type="transmembrane region" description="Helical" evidence="1">
    <location>
        <begin position="77"/>
        <end position="96"/>
    </location>
</feature>
<name>A0A1V6CA55_UNCT6</name>
<dbReference type="EMBL" id="MWDQ01000064">
    <property type="protein sequence ID" value="OQB73798.1"/>
    <property type="molecule type" value="Genomic_DNA"/>
</dbReference>
<proteinExistence type="predicted"/>
<dbReference type="PANTHER" id="PTHR23526:SF2">
    <property type="entry name" value="MAJOR FACILITATOR SUPERFAMILY (MFS) PROFILE DOMAIN-CONTAINING PROTEIN"/>
    <property type="match status" value="1"/>
</dbReference>
<feature type="transmembrane region" description="Helical" evidence="1">
    <location>
        <begin position="102"/>
        <end position="131"/>
    </location>
</feature>
<comment type="caution">
    <text evidence="2">The sequence shown here is derived from an EMBL/GenBank/DDBJ whole genome shotgun (WGS) entry which is preliminary data.</text>
</comment>
<dbReference type="AlphaFoldDB" id="A0A1V6CA55"/>
<feature type="transmembrane region" description="Helical" evidence="1">
    <location>
        <begin position="168"/>
        <end position="189"/>
    </location>
</feature>
<feature type="transmembrane region" description="Helical" evidence="1">
    <location>
        <begin position="251"/>
        <end position="273"/>
    </location>
</feature>
<feature type="transmembrane region" description="Helical" evidence="1">
    <location>
        <begin position="222"/>
        <end position="245"/>
    </location>
</feature>
<feature type="transmembrane region" description="Helical" evidence="1">
    <location>
        <begin position="143"/>
        <end position="162"/>
    </location>
</feature>
<dbReference type="Pfam" id="PF07690">
    <property type="entry name" value="MFS_1"/>
    <property type="match status" value="1"/>
</dbReference>
<keyword evidence="1" id="KW-0472">Membrane</keyword>
<accession>A0A1V6CA55</accession>
<feature type="transmembrane region" description="Helical" evidence="1">
    <location>
        <begin position="285"/>
        <end position="306"/>
    </location>
</feature>
<reference evidence="2" key="1">
    <citation type="submission" date="2017-02" db="EMBL/GenBank/DDBJ databases">
        <title>Delving into the versatile metabolic prowess of the omnipresent phylum Bacteroidetes.</title>
        <authorList>
            <person name="Nobu M.K."/>
            <person name="Mei R."/>
            <person name="Narihiro T."/>
            <person name="Kuroda K."/>
            <person name="Liu W.-T."/>
        </authorList>
    </citation>
    <scope>NUCLEOTIDE SEQUENCE</scope>
    <source>
        <strain evidence="2">ADurb.Bin131</strain>
    </source>
</reference>
<evidence type="ECO:0000256" key="1">
    <source>
        <dbReference type="SAM" id="Phobius"/>
    </source>
</evidence>
<dbReference type="InterPro" id="IPR052528">
    <property type="entry name" value="Sugar_transport-like"/>
</dbReference>
<feature type="transmembrane region" description="Helical" evidence="1">
    <location>
        <begin position="20"/>
        <end position="38"/>
    </location>
</feature>
<dbReference type="Gene3D" id="1.20.1250.20">
    <property type="entry name" value="MFS general substrate transporter like domains"/>
    <property type="match status" value="1"/>
</dbReference>
<protein>
    <submittedName>
        <fullName evidence="2">Major Facilitator Superfamily protein</fullName>
    </submittedName>
</protein>
<evidence type="ECO:0000313" key="2">
    <source>
        <dbReference type="EMBL" id="OQB73798.1"/>
    </source>
</evidence>
<feature type="transmembrane region" description="Helical" evidence="1">
    <location>
        <begin position="386"/>
        <end position="407"/>
    </location>
</feature>
<gene>
    <name evidence="2" type="ORF">BWX89_00777</name>
</gene>
<feature type="transmembrane region" description="Helical" evidence="1">
    <location>
        <begin position="44"/>
        <end position="65"/>
    </location>
</feature>
<organism evidence="2">
    <name type="scientific">candidate division TA06 bacterium ADurb.Bin131</name>
    <dbReference type="NCBI Taxonomy" id="1852827"/>
    <lineage>
        <taxon>Bacteria</taxon>
        <taxon>Bacteria division TA06</taxon>
    </lineage>
</organism>
<dbReference type="InterPro" id="IPR036259">
    <property type="entry name" value="MFS_trans_sf"/>
</dbReference>
<dbReference type="GO" id="GO:0022857">
    <property type="term" value="F:transmembrane transporter activity"/>
    <property type="evidence" value="ECO:0007669"/>
    <property type="project" value="InterPro"/>
</dbReference>
<feature type="transmembrane region" description="Helical" evidence="1">
    <location>
        <begin position="350"/>
        <end position="374"/>
    </location>
</feature>
<dbReference type="InterPro" id="IPR011701">
    <property type="entry name" value="MFS"/>
</dbReference>
<dbReference type="Proteomes" id="UP000485562">
    <property type="component" value="Unassembled WGS sequence"/>
</dbReference>
<keyword evidence="1" id="KW-1133">Transmembrane helix</keyword>
<keyword evidence="1" id="KW-0812">Transmembrane</keyword>